<evidence type="ECO:0000313" key="14">
    <source>
        <dbReference type="EMBL" id="BBX75695.1"/>
    </source>
</evidence>
<dbReference type="NCBIfam" id="TIGR00720">
    <property type="entry name" value="sda_mono"/>
    <property type="match status" value="1"/>
</dbReference>
<gene>
    <name evidence="14" type="primary">sdaA</name>
    <name evidence="14" type="ORF">MSHI_36010</name>
</gene>
<keyword evidence="9 13" id="KW-0408">Iron</keyword>
<evidence type="ECO:0000256" key="8">
    <source>
        <dbReference type="ARBA" id="ARBA00022723"/>
    </source>
</evidence>
<dbReference type="GO" id="GO:0046872">
    <property type="term" value="F:metal ion binding"/>
    <property type="evidence" value="ECO:0007669"/>
    <property type="project" value="UniProtKB-KW"/>
</dbReference>
<evidence type="ECO:0000256" key="10">
    <source>
        <dbReference type="ARBA" id="ARBA00023014"/>
    </source>
</evidence>
<dbReference type="PANTHER" id="PTHR30182:SF1">
    <property type="entry name" value="L-SERINE DEHYDRATASE 1"/>
    <property type="match status" value="1"/>
</dbReference>
<dbReference type="Pfam" id="PF03315">
    <property type="entry name" value="SDH_beta"/>
    <property type="match status" value="1"/>
</dbReference>
<evidence type="ECO:0000256" key="4">
    <source>
        <dbReference type="ARBA" id="ARBA00012093"/>
    </source>
</evidence>
<reference evidence="14 15" key="1">
    <citation type="journal article" date="2019" name="Emerg. Microbes Infect.">
        <title>Comprehensive subspecies identification of 175 nontuberculous mycobacteria species based on 7547 genomic profiles.</title>
        <authorList>
            <person name="Matsumoto Y."/>
            <person name="Kinjo T."/>
            <person name="Motooka D."/>
            <person name="Nabeya D."/>
            <person name="Jung N."/>
            <person name="Uechi K."/>
            <person name="Horii T."/>
            <person name="Iida T."/>
            <person name="Fujita J."/>
            <person name="Nakamura S."/>
        </authorList>
    </citation>
    <scope>NUCLEOTIDE SEQUENCE [LARGE SCALE GENOMIC DNA]</scope>
    <source>
        <strain evidence="14 15">JCM 14233</strain>
    </source>
</reference>
<keyword evidence="8 13" id="KW-0479">Metal-binding</keyword>
<dbReference type="Pfam" id="PF03313">
    <property type="entry name" value="SDH_alpha"/>
    <property type="match status" value="1"/>
</dbReference>
<keyword evidence="11 13" id="KW-0456">Lyase</keyword>
<dbReference type="Gene3D" id="3.30.1330.90">
    <property type="entry name" value="D-3-phosphoglycerate dehydrogenase, domain 3"/>
    <property type="match status" value="1"/>
</dbReference>
<evidence type="ECO:0000256" key="11">
    <source>
        <dbReference type="ARBA" id="ARBA00023239"/>
    </source>
</evidence>
<evidence type="ECO:0000256" key="13">
    <source>
        <dbReference type="RuleBase" id="RU366059"/>
    </source>
</evidence>
<dbReference type="PANTHER" id="PTHR30182">
    <property type="entry name" value="L-SERINE DEHYDRATASE"/>
    <property type="match status" value="1"/>
</dbReference>
<evidence type="ECO:0000256" key="9">
    <source>
        <dbReference type="ARBA" id="ARBA00023004"/>
    </source>
</evidence>
<comment type="catalytic activity">
    <reaction evidence="12 13">
        <text>L-serine = pyruvate + NH4(+)</text>
        <dbReference type="Rhea" id="RHEA:19169"/>
        <dbReference type="ChEBI" id="CHEBI:15361"/>
        <dbReference type="ChEBI" id="CHEBI:28938"/>
        <dbReference type="ChEBI" id="CHEBI:33384"/>
        <dbReference type="EC" id="4.3.1.17"/>
    </reaction>
</comment>
<comment type="similarity">
    <text evidence="3 13">Belongs to the iron-sulfur dependent L-serine dehydratase family.</text>
</comment>
<dbReference type="OrthoDB" id="9805537at2"/>
<sequence>MTISVFELFTVGIGPSSSHTVGPMRAANRFVDTLRSDRRLHLVGTVQVDLYGSLAATGAGHGTMSAILLGLEGFRPELITAEIKELRLGEIAASATTWIDGMVPVPLTEGDIALHPDVVLPTHPNGMTFTAFDSRGSVLATRTYFSVGGGFVVTDQDNPNGAQHACPMALPYTSAAELLDICDRLDLAISEVALRNESCCRTEDEVRGALLHLRDVMVECAQQSIARDGLLPGGLQVRRRAKRWYDRLCTEDPTRKPEFAEDWVNLVALAVNEENASGGRVVTAPTNGAAGIVPAVLHYATHYTPAGAADPDDVAVRFLLTAGAVGSLFKERGSISGAEVGCQGEVGSAAAMAAAGLAEILGGTPRQVENAAEIAMEHSLGLTCDPIAGLVQIPCIERNAISAGKAINAARMALRGDGFHRVTLDQVIDTMRATGADMHSKYKETAAGGLAINVAVNIVEC</sequence>
<dbReference type="Proteomes" id="UP000467236">
    <property type="component" value="Chromosome"/>
</dbReference>
<comment type="pathway">
    <text evidence="2">Carbohydrate biosynthesis; gluconeogenesis.</text>
</comment>
<keyword evidence="6 13" id="KW-0312">Gluconeogenesis</keyword>
<keyword evidence="15" id="KW-1185">Reference proteome</keyword>
<keyword evidence="7 13" id="KW-0004">4Fe-4S</keyword>
<dbReference type="GO" id="GO:0051539">
    <property type="term" value="F:4 iron, 4 sulfur cluster binding"/>
    <property type="evidence" value="ECO:0007669"/>
    <property type="project" value="UniProtKB-UniRule"/>
</dbReference>
<evidence type="ECO:0000256" key="3">
    <source>
        <dbReference type="ARBA" id="ARBA00008636"/>
    </source>
</evidence>
<dbReference type="GO" id="GO:0003941">
    <property type="term" value="F:L-serine ammonia-lyase activity"/>
    <property type="evidence" value="ECO:0007669"/>
    <property type="project" value="UniProtKB-UniRule"/>
</dbReference>
<dbReference type="EMBL" id="AP022575">
    <property type="protein sequence ID" value="BBX75695.1"/>
    <property type="molecule type" value="Genomic_DNA"/>
</dbReference>
<dbReference type="FunFam" id="3.30.1330.90:FF:000001">
    <property type="entry name" value="L-serine ammonia-lyase 1"/>
    <property type="match status" value="1"/>
</dbReference>
<dbReference type="InterPro" id="IPR005131">
    <property type="entry name" value="Ser_deHydtase_bsu"/>
</dbReference>
<comment type="cofactor">
    <cofactor evidence="1 13">
        <name>[4Fe-4S] cluster</name>
        <dbReference type="ChEBI" id="CHEBI:49883"/>
    </cofactor>
</comment>
<name>A0A7I7MU64_9MYCO</name>
<dbReference type="GO" id="GO:0006094">
    <property type="term" value="P:gluconeogenesis"/>
    <property type="evidence" value="ECO:0007669"/>
    <property type="project" value="UniProtKB-KW"/>
</dbReference>
<evidence type="ECO:0000256" key="1">
    <source>
        <dbReference type="ARBA" id="ARBA00001966"/>
    </source>
</evidence>
<dbReference type="SUPFAM" id="SSF143548">
    <property type="entry name" value="Serine metabolism enzymes domain"/>
    <property type="match status" value="1"/>
</dbReference>
<proteinExistence type="inferred from homology"/>
<dbReference type="AlphaFoldDB" id="A0A7I7MU64"/>
<dbReference type="EC" id="4.3.1.17" evidence="4 13"/>
<accession>A0A7I7MU64</accession>
<evidence type="ECO:0000256" key="12">
    <source>
        <dbReference type="ARBA" id="ARBA00049406"/>
    </source>
</evidence>
<evidence type="ECO:0000256" key="7">
    <source>
        <dbReference type="ARBA" id="ARBA00022485"/>
    </source>
</evidence>
<protein>
    <recommendedName>
        <fullName evidence="5 13">L-serine dehydratase</fullName>
        <ecNumber evidence="4 13">4.3.1.17</ecNumber>
    </recommendedName>
</protein>
<organism evidence="14 15">
    <name type="scientific">Mycobacterium shinjukuense</name>
    <dbReference type="NCBI Taxonomy" id="398694"/>
    <lineage>
        <taxon>Bacteria</taxon>
        <taxon>Bacillati</taxon>
        <taxon>Actinomycetota</taxon>
        <taxon>Actinomycetes</taxon>
        <taxon>Mycobacteriales</taxon>
        <taxon>Mycobacteriaceae</taxon>
        <taxon>Mycobacterium</taxon>
    </lineage>
</organism>
<evidence type="ECO:0000256" key="2">
    <source>
        <dbReference type="ARBA" id="ARBA00004742"/>
    </source>
</evidence>
<dbReference type="InterPro" id="IPR005130">
    <property type="entry name" value="Ser_deHydtase-like_asu"/>
</dbReference>
<dbReference type="InterPro" id="IPR004644">
    <property type="entry name" value="Fe-S_L-Ser_mono"/>
</dbReference>
<evidence type="ECO:0000256" key="5">
    <source>
        <dbReference type="ARBA" id="ARBA00018995"/>
    </source>
</evidence>
<dbReference type="InterPro" id="IPR029009">
    <property type="entry name" value="ASB_dom_sf"/>
</dbReference>
<keyword evidence="10 13" id="KW-0411">Iron-sulfur</keyword>
<dbReference type="RefSeq" id="WP_083048194.1">
    <property type="nucleotide sequence ID" value="NZ_AP022575.1"/>
</dbReference>
<dbReference type="InterPro" id="IPR051318">
    <property type="entry name" value="Fe-S_L-Ser"/>
</dbReference>
<evidence type="ECO:0000313" key="15">
    <source>
        <dbReference type="Proteomes" id="UP000467236"/>
    </source>
</evidence>
<dbReference type="KEGG" id="mshj:MSHI_36010"/>
<evidence type="ECO:0000256" key="6">
    <source>
        <dbReference type="ARBA" id="ARBA00022432"/>
    </source>
</evidence>